<protein>
    <submittedName>
        <fullName evidence="1">Oidioi.mRNA.OKI2018_I69.PAR.g11765.t1.cds</fullName>
    </submittedName>
</protein>
<accession>A0ABN7RXT9</accession>
<organism evidence="1 2">
    <name type="scientific">Oikopleura dioica</name>
    <name type="common">Tunicate</name>
    <dbReference type="NCBI Taxonomy" id="34765"/>
    <lineage>
        <taxon>Eukaryota</taxon>
        <taxon>Metazoa</taxon>
        <taxon>Chordata</taxon>
        <taxon>Tunicata</taxon>
        <taxon>Appendicularia</taxon>
        <taxon>Copelata</taxon>
        <taxon>Oikopleuridae</taxon>
        <taxon>Oikopleura</taxon>
    </lineage>
</organism>
<proteinExistence type="predicted"/>
<keyword evidence="2" id="KW-1185">Reference proteome</keyword>
<dbReference type="InterPro" id="IPR036871">
    <property type="entry name" value="PX_dom_sf"/>
</dbReference>
<dbReference type="EMBL" id="OU015568">
    <property type="protein sequence ID" value="CAG5088178.1"/>
    <property type="molecule type" value="Genomic_DNA"/>
</dbReference>
<dbReference type="PANTHER" id="PTHR45850">
    <property type="entry name" value="SORTING NEXIN FAMILY MEMBER"/>
    <property type="match status" value="1"/>
</dbReference>
<dbReference type="Gene3D" id="3.30.1520.10">
    <property type="entry name" value="Phox-like domain"/>
    <property type="match status" value="1"/>
</dbReference>
<evidence type="ECO:0000313" key="1">
    <source>
        <dbReference type="EMBL" id="CAG5088178.1"/>
    </source>
</evidence>
<reference evidence="1 2" key="1">
    <citation type="submission" date="2021-04" db="EMBL/GenBank/DDBJ databases">
        <authorList>
            <person name="Bliznina A."/>
        </authorList>
    </citation>
    <scope>NUCLEOTIDE SEQUENCE [LARGE SCALE GENOMIC DNA]</scope>
</reference>
<evidence type="ECO:0000313" key="2">
    <source>
        <dbReference type="Proteomes" id="UP001158576"/>
    </source>
</evidence>
<gene>
    <name evidence="1" type="ORF">OKIOD_LOCUS3323</name>
</gene>
<name>A0ABN7RXT9_OIKDI</name>
<dbReference type="Proteomes" id="UP001158576">
    <property type="component" value="Chromosome PAR"/>
</dbReference>
<dbReference type="PANTHER" id="PTHR45850:SF1">
    <property type="entry name" value="SORTING NEXIN 6, ISOFORM B"/>
    <property type="match status" value="1"/>
</dbReference>
<sequence length="99" mass="11788">MRTHGEFEWLFSSLAENPKYWGFIIPRTVVRHELFLKRIVEHPTLSADGDLQLFLTFPGQLEVPQQKSSIYFENLTRIQIELFLVFRKAFEFLQSNLQN</sequence>
<dbReference type="SUPFAM" id="SSF64268">
    <property type="entry name" value="PX domain"/>
    <property type="match status" value="1"/>
</dbReference>